<sequence length="62" mass="7478">MHPLYPVHDFQALLQLIFPNDNTEFLFLIFGKQFHSEYKTKLYKRFLCNANKDELNWIAVES</sequence>
<evidence type="ECO:0000313" key="1">
    <source>
        <dbReference type="EMBL" id="KRY59707.1"/>
    </source>
</evidence>
<proteinExistence type="predicted"/>
<protein>
    <submittedName>
        <fullName evidence="1">Uncharacterized protein</fullName>
    </submittedName>
</protein>
<gene>
    <name evidence="1" type="ORF">T03_2535</name>
</gene>
<dbReference type="Proteomes" id="UP000054653">
    <property type="component" value="Unassembled WGS sequence"/>
</dbReference>
<reference evidence="1 2" key="1">
    <citation type="submission" date="2015-01" db="EMBL/GenBank/DDBJ databases">
        <title>Evolution of Trichinella species and genotypes.</title>
        <authorList>
            <person name="Korhonen P.K."/>
            <person name="Edoardo P."/>
            <person name="Giuseppe L.R."/>
            <person name="Gasser R.B."/>
        </authorList>
    </citation>
    <scope>NUCLEOTIDE SEQUENCE [LARGE SCALE GENOMIC DNA]</scope>
    <source>
        <strain evidence="1">ISS120</strain>
    </source>
</reference>
<comment type="caution">
    <text evidence="1">The sequence shown here is derived from an EMBL/GenBank/DDBJ whole genome shotgun (WGS) entry which is preliminary data.</text>
</comment>
<dbReference type="AlphaFoldDB" id="A0A0V1DEA4"/>
<accession>A0A0V1DEA4</accession>
<evidence type="ECO:0000313" key="2">
    <source>
        <dbReference type="Proteomes" id="UP000054653"/>
    </source>
</evidence>
<keyword evidence="2" id="KW-1185">Reference proteome</keyword>
<organism evidence="1 2">
    <name type="scientific">Trichinella britovi</name>
    <name type="common">Parasitic roundworm</name>
    <dbReference type="NCBI Taxonomy" id="45882"/>
    <lineage>
        <taxon>Eukaryota</taxon>
        <taxon>Metazoa</taxon>
        <taxon>Ecdysozoa</taxon>
        <taxon>Nematoda</taxon>
        <taxon>Enoplea</taxon>
        <taxon>Dorylaimia</taxon>
        <taxon>Trichinellida</taxon>
        <taxon>Trichinellidae</taxon>
        <taxon>Trichinella</taxon>
    </lineage>
</organism>
<dbReference type="EMBL" id="JYDI01000010">
    <property type="protein sequence ID" value="KRY59707.1"/>
    <property type="molecule type" value="Genomic_DNA"/>
</dbReference>
<name>A0A0V1DEA4_TRIBR</name>